<proteinExistence type="predicted"/>
<reference evidence="1" key="1">
    <citation type="submission" date="2018-11" db="EMBL/GenBank/DDBJ databases">
        <authorList>
            <consortium name="Pathogen Informatics"/>
        </authorList>
    </citation>
    <scope>NUCLEOTIDE SEQUENCE</scope>
</reference>
<name>A0A3S5A2F9_9PLAT</name>
<evidence type="ECO:0000313" key="1">
    <source>
        <dbReference type="EMBL" id="VEL13209.1"/>
    </source>
</evidence>
<protein>
    <submittedName>
        <fullName evidence="1">Uncharacterized protein</fullName>
    </submittedName>
</protein>
<gene>
    <name evidence="1" type="ORF">PXEA_LOCUS6649</name>
</gene>
<keyword evidence="2" id="KW-1185">Reference proteome</keyword>
<organism evidence="1 2">
    <name type="scientific">Protopolystoma xenopodis</name>
    <dbReference type="NCBI Taxonomy" id="117903"/>
    <lineage>
        <taxon>Eukaryota</taxon>
        <taxon>Metazoa</taxon>
        <taxon>Spiralia</taxon>
        <taxon>Lophotrochozoa</taxon>
        <taxon>Platyhelminthes</taxon>
        <taxon>Monogenea</taxon>
        <taxon>Polyopisthocotylea</taxon>
        <taxon>Polystomatidea</taxon>
        <taxon>Polystomatidae</taxon>
        <taxon>Protopolystoma</taxon>
    </lineage>
</organism>
<accession>A0A3S5A2F9</accession>
<sequence>LAQPRISPNFRSARAVNWCQAQASTGNGNGIDIGTGTDIGASISTSNSTGHEYDRHGPFGANGQASSREWAVLTCSFNQPNSQPANQPNSQPVSYLVADLNNRGNNLGTRFYSAGVRTGRRNAAGSRCVAAQRDNIRKHPIEVRHSSLA</sequence>
<dbReference type="EMBL" id="CAAALY010017050">
    <property type="protein sequence ID" value="VEL13209.1"/>
    <property type="molecule type" value="Genomic_DNA"/>
</dbReference>
<feature type="non-terminal residue" evidence="1">
    <location>
        <position position="1"/>
    </location>
</feature>
<dbReference type="Proteomes" id="UP000784294">
    <property type="component" value="Unassembled WGS sequence"/>
</dbReference>
<evidence type="ECO:0000313" key="2">
    <source>
        <dbReference type="Proteomes" id="UP000784294"/>
    </source>
</evidence>
<dbReference type="AlphaFoldDB" id="A0A3S5A2F9"/>
<comment type="caution">
    <text evidence="1">The sequence shown here is derived from an EMBL/GenBank/DDBJ whole genome shotgun (WGS) entry which is preliminary data.</text>
</comment>